<name>C0GFH9_DETAL</name>
<dbReference type="STRING" id="555088.DealDRAFT_1238"/>
<dbReference type="AlphaFoldDB" id="C0GFH9"/>
<dbReference type="eggNOG" id="COG1388">
    <property type="taxonomic scope" value="Bacteria"/>
</dbReference>
<comment type="caution">
    <text evidence="1">The sequence shown here is derived from an EMBL/GenBank/DDBJ whole genome shotgun (WGS) entry which is preliminary data.</text>
</comment>
<organism evidence="1 2">
    <name type="scientific">Dethiobacter alkaliphilus AHT 1</name>
    <dbReference type="NCBI Taxonomy" id="555088"/>
    <lineage>
        <taxon>Bacteria</taxon>
        <taxon>Bacillati</taxon>
        <taxon>Bacillota</taxon>
        <taxon>Dethiobacteria</taxon>
        <taxon>Dethiobacterales</taxon>
        <taxon>Dethiobacteraceae</taxon>
        <taxon>Dethiobacter</taxon>
    </lineage>
</organism>
<gene>
    <name evidence="1" type="ORF">DealDRAFT_1238</name>
</gene>
<reference evidence="1 2" key="1">
    <citation type="submission" date="2009-02" db="EMBL/GenBank/DDBJ databases">
        <title>Sequencing of the draft genome and assembly of Dethiobacter alkaliphilus AHT 1.</title>
        <authorList>
            <consortium name="US DOE Joint Genome Institute (JGI-PGF)"/>
            <person name="Lucas S."/>
            <person name="Copeland A."/>
            <person name="Lapidus A."/>
            <person name="Glavina del Rio T."/>
            <person name="Dalin E."/>
            <person name="Tice H."/>
            <person name="Bruce D."/>
            <person name="Goodwin L."/>
            <person name="Pitluck S."/>
            <person name="Larimer F."/>
            <person name="Land M.L."/>
            <person name="Hauser L."/>
            <person name="Muyzer G."/>
        </authorList>
    </citation>
    <scope>NUCLEOTIDE SEQUENCE [LARGE SCALE GENOMIC DNA]</scope>
    <source>
        <strain evidence="1 2">AHT 1</strain>
    </source>
</reference>
<proteinExistence type="predicted"/>
<dbReference type="EMBL" id="ACJM01000005">
    <property type="protein sequence ID" value="EEG77939.1"/>
    <property type="molecule type" value="Genomic_DNA"/>
</dbReference>
<protein>
    <submittedName>
        <fullName evidence="1">Uncharacterized protein</fullName>
    </submittedName>
</protein>
<evidence type="ECO:0000313" key="1">
    <source>
        <dbReference type="EMBL" id="EEG77939.1"/>
    </source>
</evidence>
<evidence type="ECO:0000313" key="2">
    <source>
        <dbReference type="Proteomes" id="UP000006443"/>
    </source>
</evidence>
<accession>C0GFH9</accession>
<sequence>MIISTFFSTKKIVLIRKSTFKLLCTALLLTALFWLFNFYKTTAATYVRMEGLREIRVFSTEFPYFSYSVDDSAFSVLTEKKLLYKTTSPLTGMSDYDQYSFAFLYDEEEQIVFYYSPTLNKVYNKEHLLEPSHDLKEVLLDLAALYEQEVKIKYGALLVWEEVDKVFPMFAVAKITDIYTGATFYVQRREGCSHVDAQPLTAEDTAIMKQIFDGRWTWDRKGIVVEVGGHRIAASMNGMPHGAGKIDDNNFPGHFCIHFLGSSIHSGNMDIRHHREILKAAGKLPLGDSDSLPNTTNLNEEDCIH</sequence>
<keyword evidence="2" id="KW-1185">Reference proteome</keyword>
<dbReference type="Proteomes" id="UP000006443">
    <property type="component" value="Unassembled WGS sequence"/>
</dbReference>